<keyword evidence="4 6" id="KW-0472">Membrane</keyword>
<feature type="domain" description="Multidrug resistance protein MdtA-like barrel-sandwich hybrid" evidence="7">
    <location>
        <begin position="58"/>
        <end position="253"/>
    </location>
</feature>
<evidence type="ECO:0000256" key="4">
    <source>
        <dbReference type="ARBA" id="ARBA00023136"/>
    </source>
</evidence>
<dbReference type="RefSeq" id="WP_188625097.1">
    <property type="nucleotide sequence ID" value="NZ_BMIL01000001.1"/>
</dbReference>
<keyword evidence="3 6" id="KW-1133">Transmembrane helix</keyword>
<dbReference type="InterPro" id="IPR050739">
    <property type="entry name" value="MFP"/>
</dbReference>
<proteinExistence type="predicted"/>
<sequence>MTTNTDHSRTDKLITQITACIAGAILLVLVIWGCFTLWDLYRYEETNDAQVQEYINPVTSRVGGFIKEIRFEENQEIKKGDTLIMIDNREYELQEQQAQAELANAKAQLAVLKSHIGSGTASAQINESQIIAAKARLHHEEQEFARYKKLYDVESATRQQLENVQTALEVARANYESALKNYEADKSKVQDTRVQTDVAEAEIKRREAMLNRNKLDVGYTVVVAPYDCKMGRRTIQPGQMVQAGQTLAYIVDQEAGKWVVANFKETQLRHMHVGEMAEITTDAYPGRTFMGKIESLSPATGSSFSLLPPDNSTGNFVKIVQRVPVRIRLVDKPEEIATLRAGMNAEVLIRKVN</sequence>
<feature type="coiled-coil region" evidence="5">
    <location>
        <begin position="86"/>
        <end position="115"/>
    </location>
</feature>
<evidence type="ECO:0000259" key="7">
    <source>
        <dbReference type="Pfam" id="PF25917"/>
    </source>
</evidence>
<comment type="subcellular location">
    <subcellularLocation>
        <location evidence="1">Membrane</location>
        <topology evidence="1">Single-pass membrane protein</topology>
    </subcellularLocation>
</comment>
<dbReference type="SUPFAM" id="SSF111369">
    <property type="entry name" value="HlyD-like secretion proteins"/>
    <property type="match status" value="2"/>
</dbReference>
<dbReference type="GO" id="GO:0016020">
    <property type="term" value="C:membrane"/>
    <property type="evidence" value="ECO:0007669"/>
    <property type="project" value="UniProtKB-SubCell"/>
</dbReference>
<comment type="caution">
    <text evidence="9">The sequence shown here is derived from an EMBL/GenBank/DDBJ whole genome shotgun (WGS) entry which is preliminary data.</text>
</comment>
<evidence type="ECO:0000313" key="10">
    <source>
        <dbReference type="Proteomes" id="UP000651668"/>
    </source>
</evidence>
<dbReference type="InterPro" id="IPR058625">
    <property type="entry name" value="MdtA-like_BSH"/>
</dbReference>
<dbReference type="AlphaFoldDB" id="A0A916TZB5"/>
<dbReference type="EMBL" id="BMIL01000001">
    <property type="protein sequence ID" value="GGC53240.1"/>
    <property type="molecule type" value="Genomic_DNA"/>
</dbReference>
<feature type="coiled-coil region" evidence="5">
    <location>
        <begin position="161"/>
        <end position="192"/>
    </location>
</feature>
<evidence type="ECO:0000256" key="1">
    <source>
        <dbReference type="ARBA" id="ARBA00004167"/>
    </source>
</evidence>
<dbReference type="Gene3D" id="2.40.50.100">
    <property type="match status" value="1"/>
</dbReference>
<keyword evidence="5" id="KW-0175">Coiled coil</keyword>
<dbReference type="Gene3D" id="1.10.287.470">
    <property type="entry name" value="Helix hairpin bin"/>
    <property type="match status" value="1"/>
</dbReference>
<dbReference type="Gene3D" id="2.40.30.170">
    <property type="match status" value="1"/>
</dbReference>
<accession>A0A916TZB5</accession>
<dbReference type="PANTHER" id="PTHR30386:SF26">
    <property type="entry name" value="TRANSPORT PROTEIN COMB"/>
    <property type="match status" value="1"/>
</dbReference>
<keyword evidence="10" id="KW-1185">Reference proteome</keyword>
<reference evidence="9" key="2">
    <citation type="submission" date="2020-09" db="EMBL/GenBank/DDBJ databases">
        <authorList>
            <person name="Sun Q."/>
            <person name="Zhou Y."/>
        </authorList>
    </citation>
    <scope>NUCLEOTIDE SEQUENCE</scope>
    <source>
        <strain evidence="9">CGMCC 1.15343</strain>
    </source>
</reference>
<organism evidence="9 10">
    <name type="scientific">Pedobacter quisquiliarum</name>
    <dbReference type="NCBI Taxonomy" id="1834438"/>
    <lineage>
        <taxon>Bacteria</taxon>
        <taxon>Pseudomonadati</taxon>
        <taxon>Bacteroidota</taxon>
        <taxon>Sphingobacteriia</taxon>
        <taxon>Sphingobacteriales</taxon>
        <taxon>Sphingobacteriaceae</taxon>
        <taxon>Pedobacter</taxon>
    </lineage>
</organism>
<evidence type="ECO:0000259" key="8">
    <source>
        <dbReference type="Pfam" id="PF25963"/>
    </source>
</evidence>
<evidence type="ECO:0000256" key="5">
    <source>
        <dbReference type="SAM" id="Coils"/>
    </source>
</evidence>
<evidence type="ECO:0000256" key="2">
    <source>
        <dbReference type="ARBA" id="ARBA00022692"/>
    </source>
</evidence>
<gene>
    <name evidence="9" type="ORF">GCM10011387_03470</name>
</gene>
<feature type="transmembrane region" description="Helical" evidence="6">
    <location>
        <begin position="13"/>
        <end position="38"/>
    </location>
</feature>
<dbReference type="PANTHER" id="PTHR30386">
    <property type="entry name" value="MEMBRANE FUSION SUBUNIT OF EMRAB-TOLC MULTIDRUG EFFLUX PUMP"/>
    <property type="match status" value="1"/>
</dbReference>
<dbReference type="GO" id="GO:0055085">
    <property type="term" value="P:transmembrane transport"/>
    <property type="evidence" value="ECO:0007669"/>
    <property type="project" value="InterPro"/>
</dbReference>
<protein>
    <submittedName>
        <fullName evidence="9">Hemolysin D</fullName>
    </submittedName>
</protein>
<dbReference type="Proteomes" id="UP000651668">
    <property type="component" value="Unassembled WGS sequence"/>
</dbReference>
<evidence type="ECO:0000313" key="9">
    <source>
        <dbReference type="EMBL" id="GGC53240.1"/>
    </source>
</evidence>
<name>A0A916TZB5_9SPHI</name>
<keyword evidence="2 6" id="KW-0812">Transmembrane</keyword>
<dbReference type="Pfam" id="PF25917">
    <property type="entry name" value="BSH_RND"/>
    <property type="match status" value="1"/>
</dbReference>
<feature type="domain" description="p-hydroxybenzoic acid efflux pump subunit AaeA-like beta-barrel" evidence="8">
    <location>
        <begin position="259"/>
        <end position="349"/>
    </location>
</feature>
<evidence type="ECO:0000256" key="3">
    <source>
        <dbReference type="ARBA" id="ARBA00022989"/>
    </source>
</evidence>
<evidence type="ECO:0000256" key="6">
    <source>
        <dbReference type="SAM" id="Phobius"/>
    </source>
</evidence>
<reference evidence="9" key="1">
    <citation type="journal article" date="2014" name="Int. J. Syst. Evol. Microbiol.">
        <title>Complete genome sequence of Corynebacterium casei LMG S-19264T (=DSM 44701T), isolated from a smear-ripened cheese.</title>
        <authorList>
            <consortium name="US DOE Joint Genome Institute (JGI-PGF)"/>
            <person name="Walter F."/>
            <person name="Albersmeier A."/>
            <person name="Kalinowski J."/>
            <person name="Ruckert C."/>
        </authorList>
    </citation>
    <scope>NUCLEOTIDE SEQUENCE</scope>
    <source>
        <strain evidence="9">CGMCC 1.15343</strain>
    </source>
</reference>
<dbReference type="InterPro" id="IPR058634">
    <property type="entry name" value="AaeA-lik-b-barrel"/>
</dbReference>
<dbReference type="Pfam" id="PF25963">
    <property type="entry name" value="Beta-barrel_AAEA"/>
    <property type="match status" value="1"/>
</dbReference>